<organism evidence="2 3">
    <name type="scientific">Xylocopa violacea</name>
    <name type="common">Violet carpenter bee</name>
    <name type="synonym">Apis violacea</name>
    <dbReference type="NCBI Taxonomy" id="135666"/>
    <lineage>
        <taxon>Eukaryota</taxon>
        <taxon>Metazoa</taxon>
        <taxon>Ecdysozoa</taxon>
        <taxon>Arthropoda</taxon>
        <taxon>Hexapoda</taxon>
        <taxon>Insecta</taxon>
        <taxon>Pterygota</taxon>
        <taxon>Neoptera</taxon>
        <taxon>Endopterygota</taxon>
        <taxon>Hymenoptera</taxon>
        <taxon>Apocrita</taxon>
        <taxon>Aculeata</taxon>
        <taxon>Apoidea</taxon>
        <taxon>Anthophila</taxon>
        <taxon>Apidae</taxon>
        <taxon>Xylocopa</taxon>
        <taxon>Xylocopa</taxon>
    </lineage>
</organism>
<name>A0ABP1MZ71_XYLVO</name>
<evidence type="ECO:0000313" key="3">
    <source>
        <dbReference type="Proteomes" id="UP001642520"/>
    </source>
</evidence>
<reference evidence="2 3" key="1">
    <citation type="submission" date="2024-08" db="EMBL/GenBank/DDBJ databases">
        <authorList>
            <person name="Will J Nash"/>
            <person name="Angela Man"/>
            <person name="Seanna McTaggart"/>
            <person name="Kendall Baker"/>
            <person name="Tom Barker"/>
            <person name="Leah Catchpole"/>
            <person name="Alex Durrant"/>
            <person name="Karim Gharbi"/>
            <person name="Naomi Irish"/>
            <person name="Gemy Kaithakottil"/>
            <person name="Debby Ku"/>
            <person name="Aaliyah Providence"/>
            <person name="Felix Shaw"/>
            <person name="David Swarbreck"/>
            <person name="Chris Watkins"/>
            <person name="Ann M. McCartney"/>
            <person name="Giulio Formenti"/>
            <person name="Alice Mouton"/>
            <person name="Noel Vella"/>
            <person name="Bjorn M von Reumont"/>
            <person name="Adriana Vella"/>
            <person name="Wilfried Haerty"/>
        </authorList>
    </citation>
    <scope>NUCLEOTIDE SEQUENCE [LARGE SCALE GENOMIC DNA]</scope>
</reference>
<keyword evidence="3" id="KW-1185">Reference proteome</keyword>
<feature type="region of interest" description="Disordered" evidence="1">
    <location>
        <begin position="79"/>
        <end position="99"/>
    </location>
</feature>
<gene>
    <name evidence="2" type="ORF">XYLVIOL_LOCUS797</name>
</gene>
<evidence type="ECO:0000256" key="1">
    <source>
        <dbReference type="SAM" id="MobiDB-lite"/>
    </source>
</evidence>
<protein>
    <submittedName>
        <fullName evidence="2">Uncharacterized protein</fullName>
    </submittedName>
</protein>
<sequence>MGIFIDTTVEVMEALAFRVVTAVARENGRTREFNCFLAKYTERETFWSVVTKKSAETRGRPMRYYSDAGAVKIISQAQRRYGPVSHTTTAFPPPPSPKT</sequence>
<evidence type="ECO:0000313" key="2">
    <source>
        <dbReference type="EMBL" id="CAL7934016.1"/>
    </source>
</evidence>
<dbReference type="EMBL" id="CAXAJV020001281">
    <property type="protein sequence ID" value="CAL7934016.1"/>
    <property type="molecule type" value="Genomic_DNA"/>
</dbReference>
<comment type="caution">
    <text evidence="2">The sequence shown here is derived from an EMBL/GenBank/DDBJ whole genome shotgun (WGS) entry which is preliminary data.</text>
</comment>
<dbReference type="Proteomes" id="UP001642520">
    <property type="component" value="Unassembled WGS sequence"/>
</dbReference>
<accession>A0ABP1MZ71</accession>
<proteinExistence type="predicted"/>